<sequence length="52" mass="6056">MKIGRLLEGLAQMFKILKFGKKSTQEIENIVSQAHNFQFSQIDIILMFLIFP</sequence>
<evidence type="ECO:0000313" key="1">
    <source>
        <dbReference type="EMBL" id="MBX58591.1"/>
    </source>
</evidence>
<accession>A0A2P2PV41</accession>
<protein>
    <submittedName>
        <fullName evidence="1">Uncharacterized protein</fullName>
    </submittedName>
</protein>
<reference evidence="1" key="1">
    <citation type="submission" date="2018-02" db="EMBL/GenBank/DDBJ databases">
        <title>Rhizophora mucronata_Transcriptome.</title>
        <authorList>
            <person name="Meera S.P."/>
            <person name="Sreeshan A."/>
            <person name="Augustine A."/>
        </authorList>
    </citation>
    <scope>NUCLEOTIDE SEQUENCE</scope>
    <source>
        <tissue evidence="1">Leaf</tissue>
    </source>
</reference>
<proteinExistence type="predicted"/>
<dbReference type="EMBL" id="GGEC01078107">
    <property type="protein sequence ID" value="MBX58591.1"/>
    <property type="molecule type" value="Transcribed_RNA"/>
</dbReference>
<organism evidence="1">
    <name type="scientific">Rhizophora mucronata</name>
    <name type="common">Asiatic mangrove</name>
    <dbReference type="NCBI Taxonomy" id="61149"/>
    <lineage>
        <taxon>Eukaryota</taxon>
        <taxon>Viridiplantae</taxon>
        <taxon>Streptophyta</taxon>
        <taxon>Embryophyta</taxon>
        <taxon>Tracheophyta</taxon>
        <taxon>Spermatophyta</taxon>
        <taxon>Magnoliopsida</taxon>
        <taxon>eudicotyledons</taxon>
        <taxon>Gunneridae</taxon>
        <taxon>Pentapetalae</taxon>
        <taxon>rosids</taxon>
        <taxon>fabids</taxon>
        <taxon>Malpighiales</taxon>
        <taxon>Rhizophoraceae</taxon>
        <taxon>Rhizophora</taxon>
    </lineage>
</organism>
<name>A0A2P2PV41_RHIMU</name>
<dbReference type="AlphaFoldDB" id="A0A2P2PV41"/>